<dbReference type="PANTHER" id="PTHR16255">
    <property type="entry name" value="REQUIRED FOR MEIOTIC NUCLEAR DIVISION PROTEIN 1 HOMOLOG"/>
    <property type="match status" value="1"/>
</dbReference>
<dbReference type="InterPro" id="IPR003734">
    <property type="entry name" value="DUF155"/>
</dbReference>
<dbReference type="PANTHER" id="PTHR16255:SF1">
    <property type="entry name" value="REQUIRED FOR MEIOTIC NUCLEAR DIVISION PROTEIN 1 HOMOLOG"/>
    <property type="match status" value="1"/>
</dbReference>
<dbReference type="EMBL" id="KV454538">
    <property type="protein sequence ID" value="ODV70472.1"/>
    <property type="molecule type" value="Genomic_DNA"/>
</dbReference>
<accession>A0A1E4RT78</accession>
<dbReference type="InterPro" id="IPR051624">
    <property type="entry name" value="RMD1/Sad1-interacting"/>
</dbReference>
<gene>
    <name evidence="3" type="ORF">HYPBUDRAFT_102375</name>
</gene>
<reference evidence="4" key="1">
    <citation type="submission" date="2016-05" db="EMBL/GenBank/DDBJ databases">
        <title>Comparative genomics of biotechnologically important yeasts.</title>
        <authorList>
            <consortium name="DOE Joint Genome Institute"/>
            <person name="Riley R."/>
            <person name="Haridas S."/>
            <person name="Wolfe K.H."/>
            <person name="Lopes M.R."/>
            <person name="Hittinger C.T."/>
            <person name="Goker M."/>
            <person name="Salamov A."/>
            <person name="Wisecaver J."/>
            <person name="Long T.M."/>
            <person name="Aerts A.L."/>
            <person name="Barry K."/>
            <person name="Choi C."/>
            <person name="Clum A."/>
            <person name="Coughlan A.Y."/>
            <person name="Deshpande S."/>
            <person name="Douglass A.P."/>
            <person name="Hanson S.J."/>
            <person name="Klenk H.-P."/>
            <person name="Labutti K."/>
            <person name="Lapidus A."/>
            <person name="Lindquist E."/>
            <person name="Lipzen A."/>
            <person name="Meier-Kolthoff J.P."/>
            <person name="Ohm R.A."/>
            <person name="Otillar R.P."/>
            <person name="Pangilinan J."/>
            <person name="Peng Y."/>
            <person name="Rokas A."/>
            <person name="Rosa C.A."/>
            <person name="Scheuner C."/>
            <person name="Sibirny A.A."/>
            <person name="Slot J.C."/>
            <person name="Stielow J.B."/>
            <person name="Sun H."/>
            <person name="Kurtzman C.P."/>
            <person name="Blackwell M."/>
            <person name="Grigoriev I.V."/>
            <person name="Jeffries T.W."/>
        </authorList>
    </citation>
    <scope>NUCLEOTIDE SEQUENCE [LARGE SCALE GENOMIC DNA]</scope>
    <source>
        <strain evidence="4">NRRL Y-1933</strain>
    </source>
</reference>
<protein>
    <submittedName>
        <fullName evidence="3">DUF155-domain-containing protein</fullName>
    </submittedName>
</protein>
<dbReference type="GO" id="GO:0070131">
    <property type="term" value="P:positive regulation of mitochondrial translation"/>
    <property type="evidence" value="ECO:0007669"/>
    <property type="project" value="TreeGrafter"/>
</dbReference>
<evidence type="ECO:0000313" key="4">
    <source>
        <dbReference type="Proteomes" id="UP000095085"/>
    </source>
</evidence>
<dbReference type="Pfam" id="PF02582">
    <property type="entry name" value="DUF155"/>
    <property type="match status" value="1"/>
</dbReference>
<dbReference type="Proteomes" id="UP000095085">
    <property type="component" value="Unassembled WGS sequence"/>
</dbReference>
<organism evidence="3 4">
    <name type="scientific">Hyphopichia burtonii NRRL Y-1933</name>
    <dbReference type="NCBI Taxonomy" id="984485"/>
    <lineage>
        <taxon>Eukaryota</taxon>
        <taxon>Fungi</taxon>
        <taxon>Dikarya</taxon>
        <taxon>Ascomycota</taxon>
        <taxon>Saccharomycotina</taxon>
        <taxon>Pichiomycetes</taxon>
        <taxon>Debaryomycetaceae</taxon>
        <taxon>Hyphopichia</taxon>
    </lineage>
</organism>
<feature type="domain" description="DUF155" evidence="2">
    <location>
        <begin position="123"/>
        <end position="299"/>
    </location>
</feature>
<comment type="similarity">
    <text evidence="1">Belongs to the RMD1/sif2 family.</text>
</comment>
<evidence type="ECO:0000256" key="1">
    <source>
        <dbReference type="ARBA" id="ARBA00008306"/>
    </source>
</evidence>
<sequence length="356" mass="41106">MFRLTPLIKAFKPNPVLRSLPRVVPVRWYAGAVEKQVKKKKKPTNSIQSLRRSIPNNGGDYSSIKSLSTDFKESDLLPITSITVGESIDFDKLIEILKNSKLSYSSLVPDEVIQLNFQEKDLLILANGTIVGWGFHEDVIFDEYIPLIQDSIVEKYIPESEEMDFIDLSNYSNNQGSFMQGEIMIIQGNNEIEKLLDKAAFSIGLSRSTRLSILENSLEKHIMLTKKNSQDLSNGLQIKTNESEILKLTGRLFLLRGKLNLYNELIETPDLYWSEPNLEKIYMSILKNLDIKPRIEILNRKLDYATEEQRALLSVLNEKKSTRLEWIIIVLIMVEVGFETFHFYERYFDKSDQEKN</sequence>
<dbReference type="GO" id="GO:0005743">
    <property type="term" value="C:mitochondrial inner membrane"/>
    <property type="evidence" value="ECO:0007669"/>
    <property type="project" value="EnsemblFungi"/>
</dbReference>
<dbReference type="RefSeq" id="XP_020079539.1">
    <property type="nucleotide sequence ID" value="XM_020218195.1"/>
</dbReference>
<evidence type="ECO:0000313" key="3">
    <source>
        <dbReference type="EMBL" id="ODV70472.1"/>
    </source>
</evidence>
<keyword evidence="4" id="KW-1185">Reference proteome</keyword>
<proteinExistence type="inferred from homology"/>
<dbReference type="OrthoDB" id="242766at2759"/>
<name>A0A1E4RT78_9ASCO</name>
<dbReference type="GeneID" id="30992745"/>
<dbReference type="AlphaFoldDB" id="A0A1E4RT78"/>
<evidence type="ECO:0000259" key="2">
    <source>
        <dbReference type="Pfam" id="PF02582"/>
    </source>
</evidence>